<feature type="transmembrane region" description="Helical" evidence="6">
    <location>
        <begin position="167"/>
        <end position="190"/>
    </location>
</feature>
<evidence type="ECO:0000256" key="3">
    <source>
        <dbReference type="ARBA" id="ARBA00022692"/>
    </source>
</evidence>
<dbReference type="GO" id="GO:0016020">
    <property type="term" value="C:membrane"/>
    <property type="evidence" value="ECO:0007669"/>
    <property type="project" value="UniProtKB-SubCell"/>
</dbReference>
<comment type="subcellular location">
    <subcellularLocation>
        <location evidence="1">Membrane</location>
        <topology evidence="1">Multi-pass membrane protein</topology>
    </subcellularLocation>
</comment>
<evidence type="ECO:0000256" key="4">
    <source>
        <dbReference type="ARBA" id="ARBA00022989"/>
    </source>
</evidence>
<reference evidence="7 8" key="1">
    <citation type="submission" date="2016-01" db="EMBL/GenBank/DDBJ databases">
        <title>Genome sequencing of Roseivirga echinicomitans KMM 6058.</title>
        <authorList>
            <person name="Selvaratnam C."/>
            <person name="Thevarajoo S."/>
            <person name="Goh K.M."/>
            <person name="Ee R."/>
            <person name="Chan K.-G."/>
            <person name="Chong C.S."/>
        </authorList>
    </citation>
    <scope>NUCLEOTIDE SEQUENCE [LARGE SCALE GENOMIC DNA]</scope>
    <source>
        <strain evidence="7 8">KMM 6058</strain>
    </source>
</reference>
<accession>A0A150XE79</accession>
<evidence type="ECO:0000256" key="2">
    <source>
        <dbReference type="ARBA" id="ARBA00007375"/>
    </source>
</evidence>
<comment type="similarity">
    <text evidence="2">Belongs to the TMEM86 family.</text>
</comment>
<gene>
    <name evidence="7" type="ORF">AWN68_18390</name>
</gene>
<evidence type="ECO:0000313" key="8">
    <source>
        <dbReference type="Proteomes" id="UP000075615"/>
    </source>
</evidence>
<dbReference type="InterPro" id="IPR012506">
    <property type="entry name" value="TMEM86B-like"/>
</dbReference>
<keyword evidence="3 6" id="KW-0812">Transmembrane</keyword>
<feature type="transmembrane region" description="Helical" evidence="6">
    <location>
        <begin position="53"/>
        <end position="73"/>
    </location>
</feature>
<protein>
    <recommendedName>
        <fullName evidence="9">Lysoplasmalogenase</fullName>
    </recommendedName>
</protein>
<keyword evidence="5 6" id="KW-0472">Membrane</keyword>
<evidence type="ECO:0000256" key="6">
    <source>
        <dbReference type="SAM" id="Phobius"/>
    </source>
</evidence>
<evidence type="ECO:0000256" key="5">
    <source>
        <dbReference type="ARBA" id="ARBA00023136"/>
    </source>
</evidence>
<evidence type="ECO:0008006" key="9">
    <source>
        <dbReference type="Google" id="ProtNLM"/>
    </source>
</evidence>
<organism evidence="7 8">
    <name type="scientific">Roseivirga echinicomitans</name>
    <dbReference type="NCBI Taxonomy" id="296218"/>
    <lineage>
        <taxon>Bacteria</taxon>
        <taxon>Pseudomonadati</taxon>
        <taxon>Bacteroidota</taxon>
        <taxon>Cytophagia</taxon>
        <taxon>Cytophagales</taxon>
        <taxon>Roseivirgaceae</taxon>
        <taxon>Roseivirga</taxon>
    </lineage>
</organism>
<keyword evidence="8" id="KW-1185">Reference proteome</keyword>
<dbReference type="OrthoDB" id="5651790at2"/>
<proteinExistence type="inferred from homology"/>
<keyword evidence="4 6" id="KW-1133">Transmembrane helix</keyword>
<dbReference type="Pfam" id="PF07947">
    <property type="entry name" value="YhhN"/>
    <property type="match status" value="1"/>
</dbReference>
<dbReference type="GO" id="GO:0016787">
    <property type="term" value="F:hydrolase activity"/>
    <property type="evidence" value="ECO:0007669"/>
    <property type="project" value="TreeGrafter"/>
</dbReference>
<comment type="caution">
    <text evidence="7">The sequence shown here is derived from an EMBL/GenBank/DDBJ whole genome shotgun (WGS) entry which is preliminary data.</text>
</comment>
<dbReference type="PANTHER" id="PTHR31885">
    <property type="entry name" value="GH04784P"/>
    <property type="match status" value="1"/>
</dbReference>
<dbReference type="PANTHER" id="PTHR31885:SF6">
    <property type="entry name" value="GH04784P"/>
    <property type="match status" value="1"/>
</dbReference>
<feature type="transmembrane region" description="Helical" evidence="6">
    <location>
        <begin position="80"/>
        <end position="98"/>
    </location>
</feature>
<name>A0A150XE79_9BACT</name>
<evidence type="ECO:0000313" key="7">
    <source>
        <dbReference type="EMBL" id="KYG76992.1"/>
    </source>
</evidence>
<dbReference type="EMBL" id="LRDB01000015">
    <property type="protein sequence ID" value="KYG76992.1"/>
    <property type="molecule type" value="Genomic_DNA"/>
</dbReference>
<dbReference type="Proteomes" id="UP000075615">
    <property type="component" value="Unassembled WGS sequence"/>
</dbReference>
<feature type="transmembrane region" description="Helical" evidence="6">
    <location>
        <begin position="137"/>
        <end position="155"/>
    </location>
</feature>
<dbReference type="STRING" id="296218.AWN68_18390"/>
<sequence length="226" mass="25717">MKTPKTLLPFFAFAFIHLLAKLMDFPTMADFTKPLLMLGLMIYFNSEVPKTVLSKFVNAALFLSLLGDVFLIFSDAQPIFFLLGLASFLLAHLVYIFINLNLVDTEDRKLKFNWHDLLFGVYGLVIFQQIKPGLRDMMIPALLYTIVICIMGITASKRWGKTDKASFWWIMIGALFFIISDSILAINQFGTPFPQAGFLIMLTYIIAQFMIVRGIVEFIKSLKASE</sequence>
<evidence type="ECO:0000256" key="1">
    <source>
        <dbReference type="ARBA" id="ARBA00004141"/>
    </source>
</evidence>
<feature type="transmembrane region" description="Helical" evidence="6">
    <location>
        <begin position="196"/>
        <end position="216"/>
    </location>
</feature>
<dbReference type="RefSeq" id="WP_068415396.1">
    <property type="nucleotide sequence ID" value="NZ_LRDB01000015.1"/>
</dbReference>
<dbReference type="AlphaFoldDB" id="A0A150XE79"/>